<evidence type="ECO:0000313" key="1">
    <source>
        <dbReference type="EMBL" id="KJV10679.1"/>
    </source>
</evidence>
<dbReference type="PANTHER" id="PTHR33221">
    <property type="entry name" value="WINGED HELIX-TURN-HELIX TRANSCRIPTIONAL REGULATOR, RRF2 FAMILY"/>
    <property type="match status" value="1"/>
</dbReference>
<keyword evidence="2" id="KW-1185">Reference proteome</keyword>
<name>A0A0F3IYK7_9PROT</name>
<dbReference type="InterPro" id="IPR000944">
    <property type="entry name" value="Tscrpt_reg_Rrf2"/>
</dbReference>
<dbReference type="Gene3D" id="1.10.10.10">
    <property type="entry name" value="Winged helix-like DNA-binding domain superfamily/Winged helix DNA-binding domain"/>
    <property type="match status" value="1"/>
</dbReference>
<dbReference type="GO" id="GO:0003700">
    <property type="term" value="F:DNA-binding transcription factor activity"/>
    <property type="evidence" value="ECO:0007669"/>
    <property type="project" value="TreeGrafter"/>
</dbReference>
<comment type="caution">
    <text evidence="1">The sequence shown here is derived from an EMBL/GenBank/DDBJ whole genome shotgun (WGS) entry which is preliminary data.</text>
</comment>
<dbReference type="InterPro" id="IPR036390">
    <property type="entry name" value="WH_DNA-bd_sf"/>
</dbReference>
<proteinExistence type="predicted"/>
<reference evidence="1 2" key="1">
    <citation type="submission" date="2015-03" db="EMBL/GenBank/DDBJ databases">
        <title>Draft genome sequence of Elstera litoralis.</title>
        <authorList>
            <person name="Rahalkar M.C."/>
            <person name="Dhakephalkar P.K."/>
            <person name="Pore S.D."/>
            <person name="Arora P."/>
            <person name="Kapse N.G."/>
            <person name="Pandit P.S."/>
        </authorList>
    </citation>
    <scope>NUCLEOTIDE SEQUENCE [LARGE SCALE GENOMIC DNA]</scope>
    <source>
        <strain evidence="1 2">Dia-1</strain>
    </source>
</reference>
<dbReference type="AlphaFoldDB" id="A0A0F3IYK7"/>
<accession>A0A0F3IYK7</accession>
<evidence type="ECO:0008006" key="3">
    <source>
        <dbReference type="Google" id="ProtNLM"/>
    </source>
</evidence>
<gene>
    <name evidence="1" type="ORF">VZ95_03290</name>
</gene>
<dbReference type="Pfam" id="PF02082">
    <property type="entry name" value="Rrf2"/>
    <property type="match status" value="1"/>
</dbReference>
<dbReference type="OrthoDB" id="9800506at2"/>
<dbReference type="PROSITE" id="PS51197">
    <property type="entry name" value="HTH_RRF2_2"/>
    <property type="match status" value="1"/>
</dbReference>
<dbReference type="GO" id="GO:0005829">
    <property type="term" value="C:cytosol"/>
    <property type="evidence" value="ECO:0007669"/>
    <property type="project" value="TreeGrafter"/>
</dbReference>
<dbReference type="PROSITE" id="PS01332">
    <property type="entry name" value="HTH_RRF2_1"/>
    <property type="match status" value="1"/>
</dbReference>
<sequence length="148" mass="15553">MGARSNRFAVALHALAVIAERKGEPASSDWIAHSIGTNPVVIRRAMAPLRDAGLVASVAGASGGFLLAKPAELIGLNQVWAAVEPAGSLACHEGSEDCPVAAQLPPILAEIGQDMDRALDTSLRAWRLSDVTRRLCPEMKALLAQKPL</sequence>
<dbReference type="SUPFAM" id="SSF46785">
    <property type="entry name" value="Winged helix' DNA-binding domain"/>
    <property type="match status" value="1"/>
</dbReference>
<dbReference type="PANTHER" id="PTHR33221:SF15">
    <property type="entry name" value="HTH-TYPE TRANSCRIPTIONAL REGULATOR YWGB-RELATED"/>
    <property type="match status" value="1"/>
</dbReference>
<evidence type="ECO:0000313" key="2">
    <source>
        <dbReference type="Proteomes" id="UP000033774"/>
    </source>
</evidence>
<dbReference type="RefSeq" id="WP_045774612.1">
    <property type="nucleotide sequence ID" value="NZ_LAJY01000061.1"/>
</dbReference>
<dbReference type="Proteomes" id="UP000033774">
    <property type="component" value="Unassembled WGS sequence"/>
</dbReference>
<protein>
    <recommendedName>
        <fullName evidence="3">Rrf2 family transcriptional regulator</fullName>
    </recommendedName>
</protein>
<dbReference type="InterPro" id="IPR036388">
    <property type="entry name" value="WH-like_DNA-bd_sf"/>
</dbReference>
<organism evidence="1 2">
    <name type="scientific">Elstera litoralis</name>
    <dbReference type="NCBI Taxonomy" id="552518"/>
    <lineage>
        <taxon>Bacteria</taxon>
        <taxon>Pseudomonadati</taxon>
        <taxon>Pseudomonadota</taxon>
        <taxon>Alphaproteobacteria</taxon>
        <taxon>Rhodospirillales</taxon>
        <taxon>Rhodospirillaceae</taxon>
        <taxon>Elstera</taxon>
    </lineage>
</organism>
<dbReference type="EMBL" id="LAJY01000061">
    <property type="protein sequence ID" value="KJV10679.1"/>
    <property type="molecule type" value="Genomic_DNA"/>
</dbReference>
<dbReference type="InterPro" id="IPR030489">
    <property type="entry name" value="TR_Rrf2-type_CS"/>
</dbReference>